<gene>
    <name evidence="12" type="ORF">VW23_007335</name>
</gene>
<evidence type="ECO:0000256" key="6">
    <source>
        <dbReference type="ARBA" id="ARBA00022741"/>
    </source>
</evidence>
<comment type="caution">
    <text evidence="12">The sequence shown here is derived from an EMBL/GenBank/DDBJ whole genome shotgun (WGS) entry which is preliminary data.</text>
</comment>
<evidence type="ECO:0000256" key="3">
    <source>
        <dbReference type="ARBA" id="ARBA00013025"/>
    </source>
</evidence>
<dbReference type="OrthoDB" id="9809356at2"/>
<dbReference type="InterPro" id="IPR036565">
    <property type="entry name" value="Mur-like_cat_sf"/>
</dbReference>
<evidence type="ECO:0000256" key="8">
    <source>
        <dbReference type="ARBA" id="ARBA00022842"/>
    </source>
</evidence>
<dbReference type="InterPro" id="IPR018109">
    <property type="entry name" value="Folylpolyglutamate_synth_CS"/>
</dbReference>
<dbReference type="GO" id="GO:0005524">
    <property type="term" value="F:ATP binding"/>
    <property type="evidence" value="ECO:0007669"/>
    <property type="project" value="UniProtKB-KW"/>
</dbReference>
<comment type="catalytic activity">
    <reaction evidence="9">
        <text>(6S)-5,6,7,8-tetrahydrofolyl-(gamma-L-Glu)(n) + L-glutamate + ATP = (6S)-5,6,7,8-tetrahydrofolyl-(gamma-L-Glu)(n+1) + ADP + phosphate + H(+)</text>
        <dbReference type="Rhea" id="RHEA:10580"/>
        <dbReference type="Rhea" id="RHEA-COMP:14738"/>
        <dbReference type="Rhea" id="RHEA-COMP:14740"/>
        <dbReference type="ChEBI" id="CHEBI:15378"/>
        <dbReference type="ChEBI" id="CHEBI:29985"/>
        <dbReference type="ChEBI" id="CHEBI:30616"/>
        <dbReference type="ChEBI" id="CHEBI:43474"/>
        <dbReference type="ChEBI" id="CHEBI:141005"/>
        <dbReference type="ChEBI" id="CHEBI:456216"/>
        <dbReference type="EC" id="6.3.2.17"/>
    </reaction>
</comment>
<keyword evidence="8" id="KW-0460">Magnesium</keyword>
<dbReference type="PIRSF" id="PIRSF001563">
    <property type="entry name" value="Folylpolyglu_synth"/>
    <property type="match status" value="1"/>
</dbReference>
<dbReference type="AlphaFoldDB" id="A0A1E5XXG3"/>
<comment type="similarity">
    <text evidence="2 10">Belongs to the folylpolyglutamate synthase family.</text>
</comment>
<evidence type="ECO:0000256" key="2">
    <source>
        <dbReference type="ARBA" id="ARBA00008276"/>
    </source>
</evidence>
<sequence length="440" mass="47613">MLLFENLVPVSRTDAILKRLLKLHPKLIDLKLDREVRLLERIGNPQDHLPPVIHVAGTNGKGSTLAYLRAFLEASGKKVHVMTSPHLVRFNERIRLAGKLVSSRKLNQALEFCEQANGGEPITFFEITTAAALKLFSEVKADYLLLETGMGGRFDASNVVARPLGTIITPVDYDHQNFLGNSLDKIAWEKAGILKRGAKAVFGRQRDEGRAVLVREAARLGVRPLIAGEDFDGRAEDGRLVYQDERGLLDLPPPALAGPHQFDNAALAIAATRHFGLPVSDADIARGVREVVWPARLQPVHGTLLQMLPPGSELWIDGGHNAHGAAALALALQEIEARRPLPLVLIMGLMNTRKPADFLAPFAGMVEKVFALTIPGEPNAHAAATIVEQAREGGFEAVQSSSILNALADAAKLGHPTRVVFSGSLYLAGHVLHQNGTPPT</sequence>
<proteinExistence type="inferred from homology"/>
<evidence type="ECO:0000259" key="11">
    <source>
        <dbReference type="Pfam" id="PF08245"/>
    </source>
</evidence>
<evidence type="ECO:0000256" key="4">
    <source>
        <dbReference type="ARBA" id="ARBA00022598"/>
    </source>
</evidence>
<keyword evidence="5" id="KW-0479">Metal-binding</keyword>
<reference evidence="12 13" key="1">
    <citation type="journal article" date="2015" name="Genome Announc.">
        <title>Genome Assemblies of Three Soil-Associated Devosia species: D. insulae, D. limi, and D. soli.</title>
        <authorList>
            <person name="Hassan Y.I."/>
            <person name="Lepp D."/>
            <person name="Zhou T."/>
        </authorList>
    </citation>
    <scope>NUCLEOTIDE SEQUENCE [LARGE SCALE GENOMIC DNA]</scope>
    <source>
        <strain evidence="12 13">DS-56</strain>
    </source>
</reference>
<name>A0A1E5XXG3_9HYPH</name>
<protein>
    <recommendedName>
        <fullName evidence="3">tetrahydrofolate synthase</fullName>
        <ecNumber evidence="3">6.3.2.17</ecNumber>
    </recommendedName>
</protein>
<evidence type="ECO:0000256" key="5">
    <source>
        <dbReference type="ARBA" id="ARBA00022723"/>
    </source>
</evidence>
<accession>A0A1E5XXG3</accession>
<dbReference type="EC" id="6.3.2.17" evidence="3"/>
<dbReference type="EMBL" id="LAJE02000003">
    <property type="protein sequence ID" value="OEO33292.1"/>
    <property type="molecule type" value="Genomic_DNA"/>
</dbReference>
<dbReference type="Proteomes" id="UP000095463">
    <property type="component" value="Unassembled WGS sequence"/>
</dbReference>
<evidence type="ECO:0000313" key="12">
    <source>
        <dbReference type="EMBL" id="OEO33292.1"/>
    </source>
</evidence>
<evidence type="ECO:0000256" key="9">
    <source>
        <dbReference type="ARBA" id="ARBA00047493"/>
    </source>
</evidence>
<dbReference type="PANTHER" id="PTHR11136">
    <property type="entry name" value="FOLYLPOLYGLUTAMATE SYNTHASE-RELATED"/>
    <property type="match status" value="1"/>
</dbReference>
<evidence type="ECO:0000256" key="1">
    <source>
        <dbReference type="ARBA" id="ARBA00001946"/>
    </source>
</evidence>
<dbReference type="GO" id="GO:0004326">
    <property type="term" value="F:tetrahydrofolylpolyglutamate synthase activity"/>
    <property type="evidence" value="ECO:0007669"/>
    <property type="project" value="UniProtKB-EC"/>
</dbReference>
<dbReference type="GO" id="GO:0046872">
    <property type="term" value="F:metal ion binding"/>
    <property type="evidence" value="ECO:0007669"/>
    <property type="project" value="UniProtKB-KW"/>
</dbReference>
<dbReference type="Gene3D" id="3.40.1190.10">
    <property type="entry name" value="Mur-like, catalytic domain"/>
    <property type="match status" value="1"/>
</dbReference>
<dbReference type="Pfam" id="PF08245">
    <property type="entry name" value="Mur_ligase_M"/>
    <property type="match status" value="1"/>
</dbReference>
<evidence type="ECO:0000256" key="7">
    <source>
        <dbReference type="ARBA" id="ARBA00022840"/>
    </source>
</evidence>
<dbReference type="PROSITE" id="PS01012">
    <property type="entry name" value="FOLYLPOLYGLU_SYNT_2"/>
    <property type="match status" value="1"/>
</dbReference>
<dbReference type="InterPro" id="IPR001645">
    <property type="entry name" value="Folylpolyglutamate_synth"/>
</dbReference>
<keyword evidence="13" id="KW-1185">Reference proteome</keyword>
<keyword evidence="7 10" id="KW-0067">ATP-binding</keyword>
<dbReference type="RefSeq" id="WP_069907580.1">
    <property type="nucleotide sequence ID" value="NZ_LAJE02000003.1"/>
</dbReference>
<dbReference type="GO" id="GO:0046654">
    <property type="term" value="P:tetrahydrofolate biosynthetic process"/>
    <property type="evidence" value="ECO:0007669"/>
    <property type="project" value="UniProtKB-UniPathway"/>
</dbReference>
<dbReference type="UniPathway" id="UPA00077">
    <property type="reaction ID" value="UER00157"/>
</dbReference>
<dbReference type="InterPro" id="IPR036615">
    <property type="entry name" value="Mur_ligase_C_dom_sf"/>
</dbReference>
<dbReference type="NCBIfam" id="TIGR01499">
    <property type="entry name" value="folC"/>
    <property type="match status" value="1"/>
</dbReference>
<feature type="domain" description="Mur ligase central" evidence="11">
    <location>
        <begin position="55"/>
        <end position="223"/>
    </location>
</feature>
<keyword evidence="6 10" id="KW-0547">Nucleotide-binding</keyword>
<dbReference type="InterPro" id="IPR013221">
    <property type="entry name" value="Mur_ligase_cen"/>
</dbReference>
<evidence type="ECO:0000313" key="13">
    <source>
        <dbReference type="Proteomes" id="UP000095463"/>
    </source>
</evidence>
<dbReference type="GO" id="GO:0008841">
    <property type="term" value="F:dihydrofolate synthase activity"/>
    <property type="evidence" value="ECO:0007669"/>
    <property type="project" value="TreeGrafter"/>
</dbReference>
<dbReference type="PANTHER" id="PTHR11136:SF0">
    <property type="entry name" value="DIHYDROFOLATE SYNTHETASE-RELATED"/>
    <property type="match status" value="1"/>
</dbReference>
<dbReference type="Gene3D" id="3.90.190.20">
    <property type="entry name" value="Mur ligase, C-terminal domain"/>
    <property type="match status" value="1"/>
</dbReference>
<keyword evidence="4 10" id="KW-0436">Ligase</keyword>
<dbReference type="SUPFAM" id="SSF53244">
    <property type="entry name" value="MurD-like peptide ligases, peptide-binding domain"/>
    <property type="match status" value="1"/>
</dbReference>
<dbReference type="GO" id="GO:0005737">
    <property type="term" value="C:cytoplasm"/>
    <property type="evidence" value="ECO:0007669"/>
    <property type="project" value="TreeGrafter"/>
</dbReference>
<evidence type="ECO:0000256" key="10">
    <source>
        <dbReference type="PIRNR" id="PIRNR001563"/>
    </source>
</evidence>
<organism evidence="12 13">
    <name type="scientific">Devosia insulae DS-56</name>
    <dbReference type="NCBI Taxonomy" id="1116389"/>
    <lineage>
        <taxon>Bacteria</taxon>
        <taxon>Pseudomonadati</taxon>
        <taxon>Pseudomonadota</taxon>
        <taxon>Alphaproteobacteria</taxon>
        <taxon>Hyphomicrobiales</taxon>
        <taxon>Devosiaceae</taxon>
        <taxon>Devosia</taxon>
    </lineage>
</organism>
<dbReference type="FunFam" id="3.40.1190.10:FF:000011">
    <property type="entry name" value="Folylpolyglutamate synthase/dihydrofolate synthase"/>
    <property type="match status" value="1"/>
</dbReference>
<dbReference type="SUPFAM" id="SSF53623">
    <property type="entry name" value="MurD-like peptide ligases, catalytic domain"/>
    <property type="match status" value="1"/>
</dbReference>
<comment type="cofactor">
    <cofactor evidence="1">
        <name>Mg(2+)</name>
        <dbReference type="ChEBI" id="CHEBI:18420"/>
    </cofactor>
</comment>